<evidence type="ECO:0000313" key="1">
    <source>
        <dbReference type="EMBL" id="KAK1461457.1"/>
    </source>
</evidence>
<dbReference type="Proteomes" id="UP001239795">
    <property type="component" value="Unassembled WGS sequence"/>
</dbReference>
<comment type="caution">
    <text evidence="1">The sequence shown here is derived from an EMBL/GenBank/DDBJ whole genome shotgun (WGS) entry which is preliminary data.</text>
</comment>
<sequence length="167" mass="18726">MRQLLRTLREEWRLNVDFRITISLCPAKYCNYMWLNSRHALGKVRKAVSGAETTKICRCSVYRRAKNGTAHLDECDSSYLEPVQNRDSPAQATLGCGTRCRDVMLCRIDRATGTSDDSAALRQIGLAAAKRREVMMTVPSARGARDSICKDHGPAAKAWVFIEWTTG</sequence>
<proteinExistence type="predicted"/>
<dbReference type="EMBL" id="MLGG01000010">
    <property type="protein sequence ID" value="KAK1461457.1"/>
    <property type="molecule type" value="Genomic_DNA"/>
</dbReference>
<reference evidence="1 2" key="1">
    <citation type="submission" date="2016-10" db="EMBL/GenBank/DDBJ databases">
        <title>The genome sequence of Colletotrichum fioriniae PJ7.</title>
        <authorList>
            <person name="Baroncelli R."/>
        </authorList>
    </citation>
    <scope>NUCLEOTIDE SEQUENCE [LARGE SCALE GENOMIC DNA]</scope>
    <source>
        <strain evidence="1">Col 31</strain>
    </source>
</reference>
<evidence type="ECO:0000313" key="2">
    <source>
        <dbReference type="Proteomes" id="UP001239795"/>
    </source>
</evidence>
<name>A0AAI9UMW4_9PEZI</name>
<accession>A0AAI9UMW4</accession>
<gene>
    <name evidence="1" type="ORF">CMEL01_14411</name>
</gene>
<keyword evidence="2" id="KW-1185">Reference proteome</keyword>
<organism evidence="1 2">
    <name type="scientific">Colletotrichum melonis</name>
    <dbReference type="NCBI Taxonomy" id="1209925"/>
    <lineage>
        <taxon>Eukaryota</taxon>
        <taxon>Fungi</taxon>
        <taxon>Dikarya</taxon>
        <taxon>Ascomycota</taxon>
        <taxon>Pezizomycotina</taxon>
        <taxon>Sordariomycetes</taxon>
        <taxon>Hypocreomycetidae</taxon>
        <taxon>Glomerellales</taxon>
        <taxon>Glomerellaceae</taxon>
        <taxon>Colletotrichum</taxon>
        <taxon>Colletotrichum acutatum species complex</taxon>
    </lineage>
</organism>
<dbReference type="AlphaFoldDB" id="A0AAI9UMW4"/>
<protein>
    <submittedName>
        <fullName evidence="1">Uncharacterized protein</fullName>
    </submittedName>
</protein>